<evidence type="ECO:0000313" key="1">
    <source>
        <dbReference type="EnsemblMetazoa" id="LLOJ001355-PA"/>
    </source>
</evidence>
<dbReference type="AlphaFoldDB" id="A0A1B0CB56"/>
<dbReference type="VEuPathDB" id="VectorBase:LLOJ001355"/>
<keyword evidence="2" id="KW-1185">Reference proteome</keyword>
<dbReference type="EMBL" id="AJWK01004841">
    <property type="status" value="NOT_ANNOTATED_CDS"/>
    <property type="molecule type" value="Genomic_DNA"/>
</dbReference>
<accession>A0A1B0CB56</accession>
<protein>
    <submittedName>
        <fullName evidence="1">Uncharacterized protein</fullName>
    </submittedName>
</protein>
<evidence type="ECO:0000313" key="2">
    <source>
        <dbReference type="Proteomes" id="UP000092461"/>
    </source>
</evidence>
<sequence>MICWNGVAEIVSNASVEHPGGQLSRNSNLPAVAVQRDIPHKEEIISPDYGIPCKHLINNLLPDHRNGWVEISLAAIQVILEKHKGISSIQGGQIEDGITIEMINFQVTPISIQQFPIDRDASYMEVQRGQVDDSEVNLRPILCFSHKKGPILR</sequence>
<dbReference type="EMBL" id="AJWK01004840">
    <property type="status" value="NOT_ANNOTATED_CDS"/>
    <property type="molecule type" value="Genomic_DNA"/>
</dbReference>
<reference evidence="1" key="1">
    <citation type="submission" date="2020-05" db="UniProtKB">
        <authorList>
            <consortium name="EnsemblMetazoa"/>
        </authorList>
    </citation>
    <scope>IDENTIFICATION</scope>
    <source>
        <strain evidence="1">Jacobina</strain>
    </source>
</reference>
<proteinExistence type="predicted"/>
<dbReference type="EMBL" id="AJWK01004842">
    <property type="status" value="NOT_ANNOTATED_CDS"/>
    <property type="molecule type" value="Genomic_DNA"/>
</dbReference>
<dbReference type="Proteomes" id="UP000092461">
    <property type="component" value="Unassembled WGS sequence"/>
</dbReference>
<dbReference type="EnsemblMetazoa" id="LLOJ001355-RA">
    <property type="protein sequence ID" value="LLOJ001355-PA"/>
    <property type="gene ID" value="LLOJ001355"/>
</dbReference>
<organism evidence="1 2">
    <name type="scientific">Lutzomyia longipalpis</name>
    <name type="common">Sand fly</name>
    <dbReference type="NCBI Taxonomy" id="7200"/>
    <lineage>
        <taxon>Eukaryota</taxon>
        <taxon>Metazoa</taxon>
        <taxon>Ecdysozoa</taxon>
        <taxon>Arthropoda</taxon>
        <taxon>Hexapoda</taxon>
        <taxon>Insecta</taxon>
        <taxon>Pterygota</taxon>
        <taxon>Neoptera</taxon>
        <taxon>Endopterygota</taxon>
        <taxon>Diptera</taxon>
        <taxon>Nematocera</taxon>
        <taxon>Psychodoidea</taxon>
        <taxon>Psychodidae</taxon>
        <taxon>Lutzomyia</taxon>
        <taxon>Lutzomyia</taxon>
    </lineage>
</organism>
<name>A0A1B0CB56_LUTLO</name>